<dbReference type="Gene3D" id="1.10.4080.10">
    <property type="entry name" value="ADP-ribosylation/Crystallin J1"/>
    <property type="match status" value="1"/>
</dbReference>
<feature type="binding site" evidence="3">
    <location>
        <position position="302"/>
    </location>
    <ligand>
        <name>Mg(2+)</name>
        <dbReference type="ChEBI" id="CHEBI:18420"/>
        <label>2</label>
    </ligand>
</feature>
<organism evidence="4 5">
    <name type="scientific">Alkalibaculum bacchi</name>
    <dbReference type="NCBI Taxonomy" id="645887"/>
    <lineage>
        <taxon>Bacteria</taxon>
        <taxon>Bacillati</taxon>
        <taxon>Bacillota</taxon>
        <taxon>Clostridia</taxon>
        <taxon>Eubacteriales</taxon>
        <taxon>Eubacteriaceae</taxon>
        <taxon>Alkalibaculum</taxon>
    </lineage>
</organism>
<dbReference type="GO" id="GO:0016787">
    <property type="term" value="F:hydrolase activity"/>
    <property type="evidence" value="ECO:0007669"/>
    <property type="project" value="UniProtKB-KW"/>
</dbReference>
<dbReference type="OrthoDB" id="9798107at2"/>
<feature type="binding site" evidence="3">
    <location>
        <position position="300"/>
    </location>
    <ligand>
        <name>Mg(2+)</name>
        <dbReference type="ChEBI" id="CHEBI:18420"/>
        <label>1</label>
    </ligand>
</feature>
<dbReference type="PANTHER" id="PTHR16222:SF24">
    <property type="entry name" value="ADP-RIBOSYLHYDROLASE ARH3"/>
    <property type="match status" value="1"/>
</dbReference>
<feature type="binding site" evidence="3">
    <location>
        <position position="59"/>
    </location>
    <ligand>
        <name>Mg(2+)</name>
        <dbReference type="ChEBI" id="CHEBI:18420"/>
        <label>1</label>
    </ligand>
</feature>
<dbReference type="GO" id="GO:0046872">
    <property type="term" value="F:metal ion binding"/>
    <property type="evidence" value="ECO:0007669"/>
    <property type="project" value="UniProtKB-KW"/>
</dbReference>
<reference evidence="4 5" key="1">
    <citation type="submission" date="2018-06" db="EMBL/GenBank/DDBJ databases">
        <title>Genomic Encyclopedia of Type Strains, Phase IV (KMG-IV): sequencing the most valuable type-strain genomes for metagenomic binning, comparative biology and taxonomic classification.</title>
        <authorList>
            <person name="Goeker M."/>
        </authorList>
    </citation>
    <scope>NUCLEOTIDE SEQUENCE [LARGE SCALE GENOMIC DNA]</scope>
    <source>
        <strain evidence="4 5">DSM 22112</strain>
    </source>
</reference>
<evidence type="ECO:0000256" key="2">
    <source>
        <dbReference type="ARBA" id="ARBA00022801"/>
    </source>
</evidence>
<dbReference type="Pfam" id="PF03747">
    <property type="entry name" value="ADP_ribosyl_GH"/>
    <property type="match status" value="1"/>
</dbReference>
<dbReference type="Proteomes" id="UP000253490">
    <property type="component" value="Unassembled WGS sequence"/>
</dbReference>
<dbReference type="SUPFAM" id="SSF101478">
    <property type="entry name" value="ADP-ribosylglycohydrolase"/>
    <property type="match status" value="1"/>
</dbReference>
<evidence type="ECO:0000256" key="3">
    <source>
        <dbReference type="PIRSR" id="PIRSR605502-1"/>
    </source>
</evidence>
<dbReference type="RefSeq" id="WP_113921845.1">
    <property type="nucleotide sequence ID" value="NZ_QNRX01000028.1"/>
</dbReference>
<dbReference type="InterPro" id="IPR050792">
    <property type="entry name" value="ADP-ribosylglycohydrolase"/>
</dbReference>
<dbReference type="AlphaFoldDB" id="A0A366HWC5"/>
<protein>
    <submittedName>
        <fullName evidence="4">ADP-ribosylglycohydrolase</fullName>
    </submittedName>
</protein>
<dbReference type="EMBL" id="QNRX01000028">
    <property type="protein sequence ID" value="RBP57541.1"/>
    <property type="molecule type" value="Genomic_DNA"/>
</dbReference>
<keyword evidence="2 4" id="KW-0378">Hydrolase</keyword>
<comment type="similarity">
    <text evidence="1">Belongs to the ADP-ribosylglycohydrolase family.</text>
</comment>
<feature type="binding site" evidence="3">
    <location>
        <position position="57"/>
    </location>
    <ligand>
        <name>Mg(2+)</name>
        <dbReference type="ChEBI" id="CHEBI:18420"/>
        <label>1</label>
    </ligand>
</feature>
<dbReference type="InterPro" id="IPR005502">
    <property type="entry name" value="Ribosyl_crysJ1"/>
</dbReference>
<name>A0A366HWC5_9FIRM</name>
<comment type="caution">
    <text evidence="4">The sequence shown here is derived from an EMBL/GenBank/DDBJ whole genome shotgun (WGS) entry which is preliminary data.</text>
</comment>
<keyword evidence="5" id="KW-1185">Reference proteome</keyword>
<accession>A0A366HWC5</accession>
<proteinExistence type="inferred from homology"/>
<evidence type="ECO:0000313" key="5">
    <source>
        <dbReference type="Proteomes" id="UP000253490"/>
    </source>
</evidence>
<feature type="binding site" evidence="3">
    <location>
        <position position="58"/>
    </location>
    <ligand>
        <name>Mg(2+)</name>
        <dbReference type="ChEBI" id="CHEBI:18420"/>
        <label>1</label>
    </ligand>
</feature>
<evidence type="ECO:0000256" key="1">
    <source>
        <dbReference type="ARBA" id="ARBA00010702"/>
    </source>
</evidence>
<dbReference type="InterPro" id="IPR036705">
    <property type="entry name" value="Ribosyl_crysJ1_sf"/>
</dbReference>
<sequence>MKDKKDLFIGSLLGGAIGDALGYTIEFMTLNEIKSKFGRNGITDLEIDRTAKKALISDDTQMTLFTADGIIWAYLRCSERGIGSYAGSGTYQSYLRWYYTQTGRMPTDSDEFWLELQPHEEKAGILNYKELFSQRAPGNSCLTALESGRMGTIDEPINNSKGCGGVMRVAPVGLFLNREPEYSFRVAAEIAAITHGHPTGYLAAGALATIIAELVNGKDIIESTISAMNILKKYKDYEETLYAIEQSIKLAESNENAEQAIKKLGEGWVAEEALAVALYCALKNTDIKKALIMSVNHDGDSDSTGAICGNILGATYGISALPKEWIENIELKDLLIIMSTKLYDLSEHAFN</sequence>
<comment type="cofactor">
    <cofactor evidence="3">
        <name>Mg(2+)</name>
        <dbReference type="ChEBI" id="CHEBI:18420"/>
    </cofactor>
    <text evidence="3">Binds 2 magnesium ions per subunit.</text>
</comment>
<keyword evidence="3" id="KW-0479">Metal-binding</keyword>
<keyword evidence="3" id="KW-0460">Magnesium</keyword>
<gene>
    <name evidence="4" type="ORF">DES36_1287</name>
</gene>
<feature type="binding site" evidence="3">
    <location>
        <position position="303"/>
    </location>
    <ligand>
        <name>Mg(2+)</name>
        <dbReference type="ChEBI" id="CHEBI:18420"/>
        <label>1</label>
    </ligand>
</feature>
<evidence type="ECO:0000313" key="4">
    <source>
        <dbReference type="EMBL" id="RBP57541.1"/>
    </source>
</evidence>
<dbReference type="PANTHER" id="PTHR16222">
    <property type="entry name" value="ADP-RIBOSYLGLYCOHYDROLASE"/>
    <property type="match status" value="1"/>
</dbReference>